<organism evidence="2">
    <name type="scientific">marine metagenome</name>
    <dbReference type="NCBI Taxonomy" id="408172"/>
    <lineage>
        <taxon>unclassified sequences</taxon>
        <taxon>metagenomes</taxon>
        <taxon>ecological metagenomes</taxon>
    </lineage>
</organism>
<feature type="transmembrane region" description="Helical" evidence="1">
    <location>
        <begin position="12"/>
        <end position="29"/>
    </location>
</feature>
<proteinExistence type="predicted"/>
<gene>
    <name evidence="2" type="ORF">METZ01_LOCUS478880</name>
</gene>
<keyword evidence="1" id="KW-0472">Membrane</keyword>
<evidence type="ECO:0000256" key="1">
    <source>
        <dbReference type="SAM" id="Phobius"/>
    </source>
</evidence>
<protein>
    <submittedName>
        <fullName evidence="2">Uncharacterized protein</fullName>
    </submittedName>
</protein>
<evidence type="ECO:0000313" key="2">
    <source>
        <dbReference type="EMBL" id="SVE26026.1"/>
    </source>
</evidence>
<reference evidence="2" key="1">
    <citation type="submission" date="2018-05" db="EMBL/GenBank/DDBJ databases">
        <authorList>
            <person name="Lanie J.A."/>
            <person name="Ng W.-L."/>
            <person name="Kazmierczak K.M."/>
            <person name="Andrzejewski T.M."/>
            <person name="Davidsen T.M."/>
            <person name="Wayne K.J."/>
            <person name="Tettelin H."/>
            <person name="Glass J.I."/>
            <person name="Rusch D."/>
            <person name="Podicherti R."/>
            <person name="Tsui H.-C.T."/>
            <person name="Winkler M.E."/>
        </authorList>
    </citation>
    <scope>NUCLEOTIDE SEQUENCE</scope>
</reference>
<sequence length="36" mass="4214">LFKSKMQRSGRKFFISENFIISLLCTFSINDLSRSV</sequence>
<keyword evidence="1" id="KW-0812">Transmembrane</keyword>
<accession>A0A383C0P9</accession>
<dbReference type="AlphaFoldDB" id="A0A383C0P9"/>
<name>A0A383C0P9_9ZZZZ</name>
<keyword evidence="1" id="KW-1133">Transmembrane helix</keyword>
<dbReference type="EMBL" id="UINC01205034">
    <property type="protein sequence ID" value="SVE26026.1"/>
    <property type="molecule type" value="Genomic_DNA"/>
</dbReference>
<feature type="non-terminal residue" evidence="2">
    <location>
        <position position="1"/>
    </location>
</feature>